<dbReference type="InParanoid" id="A0A2I3S1N9"/>
<dbReference type="Bgee" id="ENSPTRG00000044181">
    <property type="expression patterns" value="Expressed in Brodmann (1909) area 10 and 3 other cell types or tissues"/>
</dbReference>
<evidence type="ECO:0000313" key="3">
    <source>
        <dbReference type="Ensembl" id="ENSPTRP00000070863.1"/>
    </source>
</evidence>
<reference evidence="3" key="3">
    <citation type="submission" date="2025-08" db="UniProtKB">
        <authorList>
            <consortium name="Ensembl"/>
        </authorList>
    </citation>
    <scope>IDENTIFICATION</scope>
</reference>
<keyword evidence="4" id="KW-1185">Reference proteome</keyword>
<name>A0A2I3S1N9_PANTR</name>
<proteinExistence type="predicted"/>
<evidence type="ECO:0000256" key="1">
    <source>
        <dbReference type="ARBA" id="ARBA00022441"/>
    </source>
</evidence>
<dbReference type="PANTHER" id="PTHR24412:SF135">
    <property type="entry name" value="KELCH-LIKE PROTEIN 5"/>
    <property type="match status" value="1"/>
</dbReference>
<evidence type="ECO:0000256" key="2">
    <source>
        <dbReference type="ARBA" id="ARBA00022737"/>
    </source>
</evidence>
<dbReference type="GO" id="GO:1990756">
    <property type="term" value="F:ubiquitin-like ligase-substrate adaptor activity"/>
    <property type="evidence" value="ECO:0000318"/>
    <property type="project" value="GO_Central"/>
</dbReference>
<dbReference type="AlphaFoldDB" id="A0A2I3S1N9"/>
<reference evidence="3" key="4">
    <citation type="submission" date="2025-09" db="UniProtKB">
        <authorList>
            <consortium name="Ensembl"/>
        </authorList>
    </citation>
    <scope>IDENTIFICATION</scope>
</reference>
<dbReference type="Gene3D" id="2.120.10.80">
    <property type="entry name" value="Kelch-type beta propeller"/>
    <property type="match status" value="2"/>
</dbReference>
<organism evidence="3 4">
    <name type="scientific">Pan troglodytes</name>
    <name type="common">Chimpanzee</name>
    <dbReference type="NCBI Taxonomy" id="9598"/>
    <lineage>
        <taxon>Eukaryota</taxon>
        <taxon>Metazoa</taxon>
        <taxon>Chordata</taxon>
        <taxon>Craniata</taxon>
        <taxon>Vertebrata</taxon>
        <taxon>Euteleostomi</taxon>
        <taxon>Mammalia</taxon>
        <taxon>Eutheria</taxon>
        <taxon>Euarchontoglires</taxon>
        <taxon>Primates</taxon>
        <taxon>Haplorrhini</taxon>
        <taxon>Catarrhini</taxon>
        <taxon>Hominidae</taxon>
        <taxon>Pan</taxon>
    </lineage>
</organism>
<reference evidence="3 4" key="1">
    <citation type="journal article" date="2004" name="Nature">
        <title>DNA sequence and comparative analysis of chimpanzee chromosome 22.</title>
        <authorList>
            <person name="Watanabe H."/>
            <person name="Fujiyama A."/>
            <person name="Hattori M."/>
            <person name="Taylor T.D."/>
            <person name="Toyoda A."/>
            <person name="Kuroki Y."/>
            <person name="Noguchi H."/>
            <person name="BenKahla A."/>
            <person name="Lehrach H."/>
            <person name="Sudbrak R."/>
            <person name="Kube M."/>
            <person name="Taenzer S."/>
            <person name="Galgoczy P."/>
            <person name="Platzer M."/>
            <person name="Scharfe M."/>
            <person name="Nordsiek G."/>
            <person name="Bloecker H."/>
            <person name="Hellmann I."/>
            <person name="Khaitovich P."/>
            <person name="Paabo S."/>
            <person name="Reinhardt R."/>
            <person name="Zheng H.-J."/>
            <person name="Zhang X.-L."/>
            <person name="Zhu G.-F."/>
            <person name="Wang B.-F."/>
            <person name="Fu G."/>
            <person name="Ren S.-X."/>
            <person name="Zhao G.-P."/>
            <person name="Chen Z."/>
            <person name="Lee Y.-S."/>
            <person name="Cheong J.-E."/>
            <person name="Choi S.-H."/>
            <person name="Wu K.-M."/>
            <person name="Liu T.-T."/>
            <person name="Hsiao K.-J."/>
            <person name="Tsai S.-F."/>
            <person name="Kim C.-G."/>
            <person name="Oota S."/>
            <person name="Kitano T."/>
            <person name="Kohara Y."/>
            <person name="Saitou N."/>
            <person name="Park H.-S."/>
            <person name="Wang S.-Y."/>
            <person name="Yaspo M.-L."/>
            <person name="Sakaki Y."/>
        </authorList>
    </citation>
    <scope>NUCLEOTIDE SEQUENCE [LARGE SCALE GENOMIC DNA]</scope>
</reference>
<evidence type="ECO:0000313" key="4">
    <source>
        <dbReference type="Proteomes" id="UP000002277"/>
    </source>
</evidence>
<dbReference type="Ensembl" id="ENSPTRT00000105373.1">
    <property type="protein sequence ID" value="ENSPTRP00000070863.1"/>
    <property type="gene ID" value="ENSPTRG00000044181.1"/>
</dbReference>
<dbReference type="InterPro" id="IPR015915">
    <property type="entry name" value="Kelch-typ_b-propeller"/>
</dbReference>
<dbReference type="GO" id="GO:0031463">
    <property type="term" value="C:Cul3-RING ubiquitin ligase complex"/>
    <property type="evidence" value="ECO:0000318"/>
    <property type="project" value="GO_Central"/>
</dbReference>
<dbReference type="SUPFAM" id="SSF117281">
    <property type="entry name" value="Kelch motif"/>
    <property type="match status" value="1"/>
</dbReference>
<dbReference type="InterPro" id="IPR006652">
    <property type="entry name" value="Kelch_1"/>
</dbReference>
<dbReference type="GO" id="GO:0005737">
    <property type="term" value="C:cytoplasm"/>
    <property type="evidence" value="ECO:0000318"/>
    <property type="project" value="GO_Central"/>
</dbReference>
<dbReference type="PANTHER" id="PTHR24412">
    <property type="entry name" value="KELCH PROTEIN"/>
    <property type="match status" value="1"/>
</dbReference>
<sequence length="261" mass="28402">MNERRLQFGVAVLDDKPYVVGRRDGLKTLNTVECYNPKTKTGSVVPPMSTHRHGLGVAVLEGPMYAVGGHEGGGHLNTAEIWDPQARQWNFVATVSTPRSTVGVAVLSGKLNAVGGRDASSCLKSVECFDPHTSLITPTWTLCARMSKRRGGIGVTTRSGLLYAIGEHDALTSNLTSRLSDCVETSDPKTDMWTTVESMSISRDAVEVCLLVDKFYAVGRYDGQAYLNTVEAYDPRQRVDPGCSTVPRKSWSLCCDCKIII</sequence>
<dbReference type="GO" id="GO:0043161">
    <property type="term" value="P:proteasome-mediated ubiquitin-dependent protein catabolic process"/>
    <property type="evidence" value="ECO:0000318"/>
    <property type="project" value="GO_Central"/>
</dbReference>
<dbReference type="OMA" id="CARMSKR"/>
<dbReference type="Pfam" id="PF01344">
    <property type="entry name" value="Kelch_1"/>
    <property type="match status" value="3"/>
</dbReference>
<dbReference type="Proteomes" id="UP000002277">
    <property type="component" value="Chromosome 22"/>
</dbReference>
<dbReference type="GeneTree" id="ENSGT00940000155358"/>
<dbReference type="SMART" id="SM00612">
    <property type="entry name" value="Kelch"/>
    <property type="match status" value="4"/>
</dbReference>
<accession>A0A2I3S1N9</accession>
<keyword evidence="1" id="KW-0880">Kelch repeat</keyword>
<dbReference type="EMBL" id="AACZ04005615">
    <property type="status" value="NOT_ANNOTATED_CDS"/>
    <property type="molecule type" value="Genomic_DNA"/>
</dbReference>
<protein>
    <submittedName>
        <fullName evidence="3">Uncharacterized protein</fullName>
    </submittedName>
</protein>
<reference evidence="3 4" key="2">
    <citation type="journal article" date="2005" name="Nature">
        <title>Initial sequence of the chimpanzee genome and comparison with the human genome.</title>
        <authorList>
            <consortium name="Chimpanzee sequencing and analysis consortium"/>
        </authorList>
    </citation>
    <scope>NUCLEOTIDE SEQUENCE [LARGE SCALE GENOMIC DNA]</scope>
</reference>
<keyword evidence="2" id="KW-0677">Repeat</keyword>